<protein>
    <submittedName>
        <fullName evidence="1">Uncharacterized protein</fullName>
    </submittedName>
</protein>
<dbReference type="OrthoDB" id="7365818at2"/>
<reference evidence="1 2" key="1">
    <citation type="journal article" date="2014" name="Genome Announc.">
        <title>Draft Genome Sequence of Magnetospirillum sp. Strain SO-1, a Freshwater Magnetotactic Bacterium Isolated from the Ol'khovka River, Russia.</title>
        <authorList>
            <person name="Grouzdev D.S."/>
            <person name="Dziuba M.V."/>
            <person name="Sukhacheva M.S."/>
            <person name="Mardanov A.V."/>
            <person name="Beletskiy A.V."/>
            <person name="Kuznetsov B.B."/>
            <person name="Skryabin K.G."/>
        </authorList>
    </citation>
    <scope>NUCLEOTIDE SEQUENCE [LARGE SCALE GENOMIC DNA]</scope>
    <source>
        <strain evidence="1 2">SO-1</strain>
    </source>
</reference>
<dbReference type="EMBL" id="AONQ01000017">
    <property type="protein sequence ID" value="EME70491.1"/>
    <property type="molecule type" value="Genomic_DNA"/>
</dbReference>
<evidence type="ECO:0000313" key="2">
    <source>
        <dbReference type="Proteomes" id="UP000011744"/>
    </source>
</evidence>
<organism evidence="1 2">
    <name type="scientific">Paramagnetospirillum caucaseum</name>
    <dbReference type="NCBI Taxonomy" id="1244869"/>
    <lineage>
        <taxon>Bacteria</taxon>
        <taxon>Pseudomonadati</taxon>
        <taxon>Pseudomonadota</taxon>
        <taxon>Alphaproteobacteria</taxon>
        <taxon>Rhodospirillales</taxon>
        <taxon>Magnetospirillaceae</taxon>
        <taxon>Paramagnetospirillum</taxon>
    </lineage>
</organism>
<dbReference type="STRING" id="1244869.H261_08413"/>
<dbReference type="AlphaFoldDB" id="M2YBV6"/>
<dbReference type="RefSeq" id="WP_008616420.1">
    <property type="nucleotide sequence ID" value="NZ_AONQ01000017.1"/>
</dbReference>
<name>M2YBV6_9PROT</name>
<proteinExistence type="predicted"/>
<accession>M2YBV6</accession>
<dbReference type="Proteomes" id="UP000011744">
    <property type="component" value="Unassembled WGS sequence"/>
</dbReference>
<gene>
    <name evidence="1" type="ORF">H261_08413</name>
</gene>
<dbReference type="PATRIC" id="fig|1244869.3.peg.1699"/>
<evidence type="ECO:0000313" key="1">
    <source>
        <dbReference type="EMBL" id="EME70491.1"/>
    </source>
</evidence>
<keyword evidence="2" id="KW-1185">Reference proteome</keyword>
<comment type="caution">
    <text evidence="1">The sequence shown here is derived from an EMBL/GenBank/DDBJ whole genome shotgun (WGS) entry which is preliminary data.</text>
</comment>
<sequence length="70" mass="7777">MLVVDLGPSRQSNYAPLTVNGPDYLMELGRFIARTIADVEVRAHPDYAMATETVFRSECGDEDAEMAEHC</sequence>